<name>A0A2S7N455_9BACI</name>
<accession>A0A2S7N455</accession>
<keyword evidence="1" id="KW-0472">Membrane</keyword>
<keyword evidence="3" id="KW-1185">Reference proteome</keyword>
<proteinExistence type="predicted"/>
<dbReference type="RefSeq" id="WP_104847946.1">
    <property type="nucleotide sequence ID" value="NZ_PKOZ01000001.1"/>
</dbReference>
<evidence type="ECO:0000313" key="2">
    <source>
        <dbReference type="EMBL" id="PQD96851.1"/>
    </source>
</evidence>
<comment type="caution">
    <text evidence="2">The sequence shown here is derived from an EMBL/GenBank/DDBJ whole genome shotgun (WGS) entry which is preliminary data.</text>
</comment>
<reference evidence="2 3" key="1">
    <citation type="submission" date="2017-12" db="EMBL/GenBank/DDBJ databases">
        <title>Taxonomic description and draft genome of Pradoshia cofamensis Gen. nov., sp. nov., a thermotolerant bacillale isolated from anterior gut of earthworm Eisenia fetida.</title>
        <authorList>
            <person name="Saha T."/>
            <person name="Chakraborty R."/>
        </authorList>
    </citation>
    <scope>NUCLEOTIDE SEQUENCE [LARGE SCALE GENOMIC DNA]</scope>
    <source>
        <strain evidence="2 3">EAG3</strain>
    </source>
</reference>
<dbReference type="OrthoDB" id="2691647at2"/>
<dbReference type="InterPro" id="IPR025321">
    <property type="entry name" value="DUF4227"/>
</dbReference>
<dbReference type="AlphaFoldDB" id="A0A2S7N455"/>
<keyword evidence="1" id="KW-0812">Transmembrane</keyword>
<sequence>MKKLFDIIWQTGKVFIMFVGFTLLFYFAIVWFNEEYEGYHRYEEPKGAAVKVFQSVHDTAETGWKDRLFLFYMNGE</sequence>
<evidence type="ECO:0000256" key="1">
    <source>
        <dbReference type="SAM" id="Phobius"/>
    </source>
</evidence>
<dbReference type="Pfam" id="PF14004">
    <property type="entry name" value="DUF4227"/>
    <property type="match status" value="1"/>
</dbReference>
<dbReference type="EMBL" id="PKOZ01000001">
    <property type="protein sequence ID" value="PQD96851.1"/>
    <property type="molecule type" value="Genomic_DNA"/>
</dbReference>
<protein>
    <recommendedName>
        <fullName evidence="4">DUF4227 domain-containing protein</fullName>
    </recommendedName>
</protein>
<evidence type="ECO:0000313" key="3">
    <source>
        <dbReference type="Proteomes" id="UP000239663"/>
    </source>
</evidence>
<keyword evidence="1" id="KW-1133">Transmembrane helix</keyword>
<dbReference type="Proteomes" id="UP000239663">
    <property type="component" value="Unassembled WGS sequence"/>
</dbReference>
<feature type="transmembrane region" description="Helical" evidence="1">
    <location>
        <begin position="12"/>
        <end position="32"/>
    </location>
</feature>
<organism evidence="2 3">
    <name type="scientific">Pradoshia eiseniae</name>
    <dbReference type="NCBI Taxonomy" id="2064768"/>
    <lineage>
        <taxon>Bacteria</taxon>
        <taxon>Bacillati</taxon>
        <taxon>Bacillota</taxon>
        <taxon>Bacilli</taxon>
        <taxon>Bacillales</taxon>
        <taxon>Bacillaceae</taxon>
        <taxon>Pradoshia</taxon>
    </lineage>
</organism>
<evidence type="ECO:0008006" key="4">
    <source>
        <dbReference type="Google" id="ProtNLM"/>
    </source>
</evidence>
<gene>
    <name evidence="2" type="ORF">CYL18_02905</name>
</gene>